<name>A0A212TNW8_9BACT</name>
<organism evidence="2 3">
    <name type="scientific">Hymenobacter gelipurpurascens</name>
    <dbReference type="NCBI Taxonomy" id="89968"/>
    <lineage>
        <taxon>Bacteria</taxon>
        <taxon>Pseudomonadati</taxon>
        <taxon>Bacteroidota</taxon>
        <taxon>Cytophagia</taxon>
        <taxon>Cytophagales</taxon>
        <taxon>Hymenobacteraceae</taxon>
        <taxon>Hymenobacter</taxon>
    </lineage>
</organism>
<dbReference type="InterPro" id="IPR013780">
    <property type="entry name" value="Glyco_hydro_b"/>
</dbReference>
<dbReference type="SUPFAM" id="SSF51445">
    <property type="entry name" value="(Trans)glycosidases"/>
    <property type="match status" value="1"/>
</dbReference>
<proteinExistence type="predicted"/>
<dbReference type="EMBL" id="FYEW01000001">
    <property type="protein sequence ID" value="SNC67620.1"/>
    <property type="molecule type" value="Genomic_DNA"/>
</dbReference>
<dbReference type="InterPro" id="IPR017853">
    <property type="entry name" value="GH"/>
</dbReference>
<dbReference type="Gene3D" id="2.60.40.1180">
    <property type="entry name" value="Golgi alpha-mannosidase II"/>
    <property type="match status" value="1"/>
</dbReference>
<dbReference type="SMART" id="SM00642">
    <property type="entry name" value="Aamy"/>
    <property type="match status" value="1"/>
</dbReference>
<protein>
    <submittedName>
        <fullName evidence="2">Glycosidase</fullName>
    </submittedName>
</protein>
<sequence length="480" mass="52015">MALLLITIFCKLYVMSFLKSAFKNSLTVLLTVGLLTSCKSDSAADAPAPVAPPVSTTPAQYGTPFTAVPNREDAVIYQVNMRAFSQSGNFAGVTTRMDSIKALGVNVVYLMPIYPVGQVKGVNSPYAVKDYTAVNPEFGTLTDLRALVDAAHSRGMSVMLDWVANHTSWDNAWITQHPEWYLRNASGVIQSPPNTNYTDVAQLNFASAPMRLAMIDAMKSWVYTANVDGFRFDYADAPPVDFWKQAIDTLRNVKSHKLLLLSESSRNANFTAGFDYNFGFNFYGGFWDVYRRNAPATTFDALNNSEYAQATGTQQVVRYITNHDVNGSDGTPVALFGGNAGAMSAFVIASCYKGVPMIYNGQEAGMTTAIPFPFTSVKVSWGIHSDVTKAYKQLLATRAGSAALRHGTPVAYSSTDVCAFTKTAGTEQALVLVNVRNSAKEYVMPAALANSTWTNALQGGSITLGTQVSLPAYGYIILKK</sequence>
<keyword evidence="2" id="KW-0326">Glycosidase</keyword>
<dbReference type="InterPro" id="IPR006047">
    <property type="entry name" value="GH13_cat_dom"/>
</dbReference>
<dbReference type="GO" id="GO:0005975">
    <property type="term" value="P:carbohydrate metabolic process"/>
    <property type="evidence" value="ECO:0007669"/>
    <property type="project" value="InterPro"/>
</dbReference>
<reference evidence="3" key="1">
    <citation type="submission" date="2017-06" db="EMBL/GenBank/DDBJ databases">
        <authorList>
            <person name="Varghese N."/>
            <person name="Submissions S."/>
        </authorList>
    </citation>
    <scope>NUCLEOTIDE SEQUENCE [LARGE SCALE GENOMIC DNA]</scope>
    <source>
        <strain evidence="3">DSM 11116</strain>
    </source>
</reference>
<accession>A0A212TNW8</accession>
<dbReference type="PANTHER" id="PTHR10357">
    <property type="entry name" value="ALPHA-AMYLASE FAMILY MEMBER"/>
    <property type="match status" value="1"/>
</dbReference>
<dbReference type="Gene3D" id="3.20.20.80">
    <property type="entry name" value="Glycosidases"/>
    <property type="match status" value="1"/>
</dbReference>
<dbReference type="GO" id="GO:0016798">
    <property type="term" value="F:hydrolase activity, acting on glycosyl bonds"/>
    <property type="evidence" value="ECO:0007669"/>
    <property type="project" value="UniProtKB-KW"/>
</dbReference>
<dbReference type="Proteomes" id="UP000198131">
    <property type="component" value="Unassembled WGS sequence"/>
</dbReference>
<feature type="domain" description="Glycosyl hydrolase family 13 catalytic" evidence="1">
    <location>
        <begin position="78"/>
        <end position="398"/>
    </location>
</feature>
<dbReference type="AlphaFoldDB" id="A0A212TNW8"/>
<evidence type="ECO:0000313" key="3">
    <source>
        <dbReference type="Proteomes" id="UP000198131"/>
    </source>
</evidence>
<dbReference type="CDD" id="cd11313">
    <property type="entry name" value="AmyAc_arch_bac_AmyA"/>
    <property type="match status" value="1"/>
</dbReference>
<keyword evidence="3" id="KW-1185">Reference proteome</keyword>
<dbReference type="SUPFAM" id="SSF51011">
    <property type="entry name" value="Glycosyl hydrolase domain"/>
    <property type="match status" value="1"/>
</dbReference>
<dbReference type="Pfam" id="PF00128">
    <property type="entry name" value="Alpha-amylase"/>
    <property type="match status" value="1"/>
</dbReference>
<evidence type="ECO:0000259" key="1">
    <source>
        <dbReference type="SMART" id="SM00642"/>
    </source>
</evidence>
<gene>
    <name evidence="2" type="ORF">SAMN06265337_2014</name>
</gene>
<keyword evidence="2" id="KW-0378">Hydrolase</keyword>
<evidence type="ECO:0000313" key="2">
    <source>
        <dbReference type="EMBL" id="SNC67620.1"/>
    </source>
</evidence>